<dbReference type="InterPro" id="IPR006312">
    <property type="entry name" value="TatA/E"/>
</dbReference>
<keyword evidence="12" id="KW-1185">Reference proteome</keyword>
<keyword evidence="5 9" id="KW-0653">Protein transport</keyword>
<organism evidence="11 12">
    <name type="scientific">Vallicoccus soli</name>
    <dbReference type="NCBI Taxonomy" id="2339232"/>
    <lineage>
        <taxon>Bacteria</taxon>
        <taxon>Bacillati</taxon>
        <taxon>Actinomycetota</taxon>
        <taxon>Actinomycetes</taxon>
        <taxon>Motilibacterales</taxon>
        <taxon>Vallicoccaceae</taxon>
        <taxon>Vallicoccus</taxon>
    </lineage>
</organism>
<dbReference type="NCBIfam" id="TIGR01411">
    <property type="entry name" value="tatAE"/>
    <property type="match status" value="1"/>
</dbReference>
<keyword evidence="4 9" id="KW-0812">Transmembrane</keyword>
<evidence type="ECO:0000313" key="12">
    <source>
        <dbReference type="Proteomes" id="UP000265614"/>
    </source>
</evidence>
<accession>A0A3A3YRA5</accession>
<dbReference type="AlphaFoldDB" id="A0A3A3YRA5"/>
<keyword evidence="7 9" id="KW-0811">Translocation</keyword>
<feature type="compositionally biased region" description="Low complexity" evidence="10">
    <location>
        <begin position="80"/>
        <end position="93"/>
    </location>
</feature>
<dbReference type="Gene3D" id="1.20.5.3310">
    <property type="match status" value="1"/>
</dbReference>
<evidence type="ECO:0000256" key="5">
    <source>
        <dbReference type="ARBA" id="ARBA00022927"/>
    </source>
</evidence>
<evidence type="ECO:0000256" key="10">
    <source>
        <dbReference type="SAM" id="MobiDB-lite"/>
    </source>
</evidence>
<evidence type="ECO:0000256" key="2">
    <source>
        <dbReference type="ARBA" id="ARBA00022448"/>
    </source>
</evidence>
<feature type="region of interest" description="Disordered" evidence="10">
    <location>
        <begin position="44"/>
        <end position="93"/>
    </location>
</feature>
<dbReference type="Pfam" id="PF02416">
    <property type="entry name" value="TatA_B_E"/>
    <property type="match status" value="1"/>
</dbReference>
<dbReference type="RefSeq" id="WP_119951765.1">
    <property type="nucleotide sequence ID" value="NZ_QZEZ01000010.1"/>
</dbReference>
<comment type="subcellular location">
    <subcellularLocation>
        <location evidence="1 9">Cell membrane</location>
        <topology evidence="1 9">Single-pass membrane protein</topology>
    </subcellularLocation>
</comment>
<comment type="similarity">
    <text evidence="9">Belongs to the TatA/E family.</text>
</comment>
<protein>
    <recommendedName>
        <fullName evidence="9">Sec-independent protein translocase protein TatA</fullName>
    </recommendedName>
</protein>
<keyword evidence="6 9" id="KW-1133">Transmembrane helix</keyword>
<evidence type="ECO:0000256" key="4">
    <source>
        <dbReference type="ARBA" id="ARBA00022692"/>
    </source>
</evidence>
<comment type="function">
    <text evidence="9">Part of the twin-arginine translocation (Tat) system that transports large folded proteins containing a characteristic twin-arginine motif in their signal peptide across membranes. TatA could form the protein-conducting channel of the Tat system.</text>
</comment>
<dbReference type="InterPro" id="IPR003369">
    <property type="entry name" value="TatA/B/E"/>
</dbReference>
<dbReference type="PANTHER" id="PTHR42982:SF8">
    <property type="entry name" value="SEC-INDEPENDENT PROTEIN TRANSLOCASE PROTEIN TATA"/>
    <property type="match status" value="1"/>
</dbReference>
<evidence type="ECO:0000256" key="7">
    <source>
        <dbReference type="ARBA" id="ARBA00023010"/>
    </source>
</evidence>
<keyword evidence="8 9" id="KW-0472">Membrane</keyword>
<reference evidence="11 12" key="1">
    <citation type="submission" date="2018-09" db="EMBL/GenBank/DDBJ databases">
        <title>YIM 75000 draft genome.</title>
        <authorList>
            <person name="Tang S."/>
            <person name="Feng Y."/>
        </authorList>
    </citation>
    <scope>NUCLEOTIDE SEQUENCE [LARGE SCALE GENOMIC DNA]</scope>
    <source>
        <strain evidence="11 12">YIM 75000</strain>
    </source>
</reference>
<sequence length="93" mass="10533">MPNLGAPELLIILVVLVFLFGAKRLPDMSRSVARSMKIFKTEVKEMREEDKPAHPTQTSQTDQVRYDARPLEGRVESAADRQQQSARQTHGDI</sequence>
<dbReference type="GO" id="GO:0043953">
    <property type="term" value="P:protein transport by the Tat complex"/>
    <property type="evidence" value="ECO:0007669"/>
    <property type="project" value="UniProtKB-UniRule"/>
</dbReference>
<dbReference type="EMBL" id="QZEZ01000010">
    <property type="protein sequence ID" value="RJK93173.1"/>
    <property type="molecule type" value="Genomic_DNA"/>
</dbReference>
<keyword evidence="3 9" id="KW-1003">Cell membrane</keyword>
<feature type="compositionally biased region" description="Basic and acidic residues" evidence="10">
    <location>
        <begin position="64"/>
        <end position="79"/>
    </location>
</feature>
<evidence type="ECO:0000256" key="9">
    <source>
        <dbReference type="HAMAP-Rule" id="MF_00236"/>
    </source>
</evidence>
<dbReference type="GO" id="GO:0008320">
    <property type="term" value="F:protein transmembrane transporter activity"/>
    <property type="evidence" value="ECO:0007669"/>
    <property type="project" value="UniProtKB-UniRule"/>
</dbReference>
<feature type="compositionally biased region" description="Basic and acidic residues" evidence="10">
    <location>
        <begin position="44"/>
        <end position="53"/>
    </location>
</feature>
<keyword evidence="2 9" id="KW-0813">Transport</keyword>
<dbReference type="GO" id="GO:0033281">
    <property type="term" value="C:TAT protein transport complex"/>
    <property type="evidence" value="ECO:0007669"/>
    <property type="project" value="UniProtKB-UniRule"/>
</dbReference>
<comment type="caution">
    <text evidence="11">The sequence shown here is derived from an EMBL/GenBank/DDBJ whole genome shotgun (WGS) entry which is preliminary data.</text>
</comment>
<dbReference type="HAMAP" id="MF_00236">
    <property type="entry name" value="TatA_E"/>
    <property type="match status" value="1"/>
</dbReference>
<name>A0A3A3YRA5_9ACTN</name>
<evidence type="ECO:0000256" key="3">
    <source>
        <dbReference type="ARBA" id="ARBA00022475"/>
    </source>
</evidence>
<dbReference type="NCBIfam" id="NF001854">
    <property type="entry name" value="PRK00575.1"/>
    <property type="match status" value="1"/>
</dbReference>
<evidence type="ECO:0000256" key="6">
    <source>
        <dbReference type="ARBA" id="ARBA00022989"/>
    </source>
</evidence>
<dbReference type="Proteomes" id="UP000265614">
    <property type="component" value="Unassembled WGS sequence"/>
</dbReference>
<dbReference type="PANTHER" id="PTHR42982">
    <property type="entry name" value="SEC-INDEPENDENT PROTEIN TRANSLOCASE PROTEIN TATA"/>
    <property type="match status" value="1"/>
</dbReference>
<comment type="subunit">
    <text evidence="9">The Tat system comprises two distinct complexes: a TatABC complex, containing multiple copies of TatA, TatB and TatC subunits, and a separate TatA complex, containing only TatA subunits. Substrates initially bind to the TatABC complex, which probably triggers association of the separate TatA complex to form the active translocon.</text>
</comment>
<proteinExistence type="inferred from homology"/>
<evidence type="ECO:0000256" key="8">
    <source>
        <dbReference type="ARBA" id="ARBA00023136"/>
    </source>
</evidence>
<dbReference type="OrthoDB" id="5245163at2"/>
<evidence type="ECO:0000256" key="1">
    <source>
        <dbReference type="ARBA" id="ARBA00004162"/>
    </source>
</evidence>
<evidence type="ECO:0000313" key="11">
    <source>
        <dbReference type="EMBL" id="RJK93173.1"/>
    </source>
</evidence>
<gene>
    <name evidence="9" type="primary">tatA</name>
    <name evidence="11" type="ORF">D5H78_17355</name>
</gene>